<reference evidence="7" key="1">
    <citation type="journal article" date="2019" name="Int. J. Syst. Evol. Microbiol.">
        <title>The Global Catalogue of Microorganisms (GCM) 10K type strain sequencing project: providing services to taxonomists for standard genome sequencing and annotation.</title>
        <authorList>
            <consortium name="The Broad Institute Genomics Platform"/>
            <consortium name="The Broad Institute Genome Sequencing Center for Infectious Disease"/>
            <person name="Wu L."/>
            <person name="Ma J."/>
        </authorList>
    </citation>
    <scope>NUCLEOTIDE SEQUENCE [LARGE SCALE GENOMIC DNA]</scope>
    <source>
        <strain evidence="7">CGMCC 1.12664</strain>
    </source>
</reference>
<evidence type="ECO:0000313" key="6">
    <source>
        <dbReference type="EMBL" id="GGE32580.1"/>
    </source>
</evidence>
<proteinExistence type="predicted"/>
<feature type="domain" description="HTH tetR-type" evidence="5">
    <location>
        <begin position="16"/>
        <end position="76"/>
    </location>
</feature>
<keyword evidence="1" id="KW-0805">Transcription regulation</keyword>
<dbReference type="PROSITE" id="PS01081">
    <property type="entry name" value="HTH_TETR_1"/>
    <property type="match status" value="1"/>
</dbReference>
<dbReference type="InterPro" id="IPR023772">
    <property type="entry name" value="DNA-bd_HTH_TetR-type_CS"/>
</dbReference>
<dbReference type="Proteomes" id="UP000612855">
    <property type="component" value="Unassembled WGS sequence"/>
</dbReference>
<dbReference type="FunFam" id="1.10.10.60:FF:000141">
    <property type="entry name" value="TetR family transcriptional regulator"/>
    <property type="match status" value="1"/>
</dbReference>
<dbReference type="InterPro" id="IPR050109">
    <property type="entry name" value="HTH-type_TetR-like_transc_reg"/>
</dbReference>
<sequence length="219" mass="23721">MTSDSPRQPKFRRRAEARPDEVLDAALTLFAGQGFAATTVDQIAGQAGVSKGAVYLYFPSKAAILEGLVQRTIAPIAADTFDRMHGYRGDPRPLIAAFLRRIATTLMQGETRKIPVMILRESAATPQIAAMFRDSVLDQALPAVRALLEQGVQGGHIRAVDPELTTRTVVGPVMIHILLSEVFGIRPDDGLAMDRLIDNHLSIVLAGLAPDPDHPDTPR</sequence>
<evidence type="ECO:0000256" key="3">
    <source>
        <dbReference type="ARBA" id="ARBA00023163"/>
    </source>
</evidence>
<evidence type="ECO:0000313" key="7">
    <source>
        <dbReference type="Proteomes" id="UP000612855"/>
    </source>
</evidence>
<protein>
    <recommendedName>
        <fullName evidence="5">HTH tetR-type domain-containing protein</fullName>
    </recommendedName>
</protein>
<dbReference type="InterPro" id="IPR036271">
    <property type="entry name" value="Tet_transcr_reg_TetR-rel_C_sf"/>
</dbReference>
<dbReference type="Pfam" id="PF16859">
    <property type="entry name" value="TetR_C_11"/>
    <property type="match status" value="1"/>
</dbReference>
<dbReference type="AlphaFoldDB" id="A0A917A8E1"/>
<dbReference type="PRINTS" id="PR00455">
    <property type="entry name" value="HTHTETR"/>
</dbReference>
<dbReference type="PANTHER" id="PTHR30055:SF226">
    <property type="entry name" value="HTH-TYPE TRANSCRIPTIONAL REGULATOR PKSA"/>
    <property type="match status" value="1"/>
</dbReference>
<organism evidence="6 7">
    <name type="scientific">Primorskyibacter flagellatus</name>
    <dbReference type="NCBI Taxonomy" id="1387277"/>
    <lineage>
        <taxon>Bacteria</taxon>
        <taxon>Pseudomonadati</taxon>
        <taxon>Pseudomonadota</taxon>
        <taxon>Alphaproteobacteria</taxon>
        <taxon>Rhodobacterales</taxon>
        <taxon>Roseobacteraceae</taxon>
        <taxon>Primorskyibacter</taxon>
    </lineage>
</organism>
<keyword evidence="7" id="KW-1185">Reference proteome</keyword>
<evidence type="ECO:0000256" key="4">
    <source>
        <dbReference type="PROSITE-ProRule" id="PRU00335"/>
    </source>
</evidence>
<dbReference type="GO" id="GO:0003700">
    <property type="term" value="F:DNA-binding transcription factor activity"/>
    <property type="evidence" value="ECO:0007669"/>
    <property type="project" value="TreeGrafter"/>
</dbReference>
<dbReference type="InterPro" id="IPR009057">
    <property type="entry name" value="Homeodomain-like_sf"/>
</dbReference>
<dbReference type="InterPro" id="IPR011075">
    <property type="entry name" value="TetR_C"/>
</dbReference>
<accession>A0A917A8E1</accession>
<dbReference type="PANTHER" id="PTHR30055">
    <property type="entry name" value="HTH-TYPE TRANSCRIPTIONAL REGULATOR RUTR"/>
    <property type="match status" value="1"/>
</dbReference>
<name>A0A917A8E1_9RHOB</name>
<dbReference type="PROSITE" id="PS50977">
    <property type="entry name" value="HTH_TETR_2"/>
    <property type="match status" value="1"/>
</dbReference>
<dbReference type="RefSeq" id="WP_188477598.1">
    <property type="nucleotide sequence ID" value="NZ_BMFJ01000001.1"/>
</dbReference>
<gene>
    <name evidence="6" type="ORF">GCM10011360_20530</name>
</gene>
<evidence type="ECO:0000256" key="2">
    <source>
        <dbReference type="ARBA" id="ARBA00023125"/>
    </source>
</evidence>
<dbReference type="Pfam" id="PF00440">
    <property type="entry name" value="TetR_N"/>
    <property type="match status" value="1"/>
</dbReference>
<feature type="DNA-binding region" description="H-T-H motif" evidence="4">
    <location>
        <begin position="39"/>
        <end position="58"/>
    </location>
</feature>
<keyword evidence="2 4" id="KW-0238">DNA-binding</keyword>
<evidence type="ECO:0000259" key="5">
    <source>
        <dbReference type="PROSITE" id="PS50977"/>
    </source>
</evidence>
<dbReference type="GO" id="GO:0000976">
    <property type="term" value="F:transcription cis-regulatory region binding"/>
    <property type="evidence" value="ECO:0007669"/>
    <property type="project" value="TreeGrafter"/>
</dbReference>
<evidence type="ECO:0000256" key="1">
    <source>
        <dbReference type="ARBA" id="ARBA00023015"/>
    </source>
</evidence>
<keyword evidence="3" id="KW-0804">Transcription</keyword>
<dbReference type="SUPFAM" id="SSF48498">
    <property type="entry name" value="Tetracyclin repressor-like, C-terminal domain"/>
    <property type="match status" value="1"/>
</dbReference>
<dbReference type="SUPFAM" id="SSF46689">
    <property type="entry name" value="Homeodomain-like"/>
    <property type="match status" value="1"/>
</dbReference>
<comment type="caution">
    <text evidence="6">The sequence shown here is derived from an EMBL/GenBank/DDBJ whole genome shotgun (WGS) entry which is preliminary data.</text>
</comment>
<dbReference type="Gene3D" id="1.10.357.10">
    <property type="entry name" value="Tetracycline Repressor, domain 2"/>
    <property type="match status" value="1"/>
</dbReference>
<dbReference type="EMBL" id="BMFJ01000001">
    <property type="protein sequence ID" value="GGE32580.1"/>
    <property type="molecule type" value="Genomic_DNA"/>
</dbReference>
<dbReference type="InterPro" id="IPR001647">
    <property type="entry name" value="HTH_TetR"/>
</dbReference>